<keyword evidence="9 22" id="KW-0812">Transmembrane</keyword>
<dbReference type="Proteomes" id="UP000424527">
    <property type="component" value="Unassembled WGS sequence"/>
</dbReference>
<organism evidence="27 28">
    <name type="scientific">Larimichthys crocea</name>
    <name type="common">Large yellow croaker</name>
    <name type="synonym">Pseudosciaena crocea</name>
    <dbReference type="NCBI Taxonomy" id="215358"/>
    <lineage>
        <taxon>Eukaryota</taxon>
        <taxon>Metazoa</taxon>
        <taxon>Chordata</taxon>
        <taxon>Craniata</taxon>
        <taxon>Vertebrata</taxon>
        <taxon>Euteleostomi</taxon>
        <taxon>Actinopterygii</taxon>
        <taxon>Neopterygii</taxon>
        <taxon>Teleostei</taxon>
        <taxon>Neoteleostei</taxon>
        <taxon>Acanthomorphata</taxon>
        <taxon>Eupercaria</taxon>
        <taxon>Sciaenidae</taxon>
        <taxon>Larimichthys</taxon>
    </lineage>
</organism>
<evidence type="ECO:0000256" key="2">
    <source>
        <dbReference type="ARBA" id="ARBA00004214"/>
    </source>
</evidence>
<keyword evidence="12 22" id="KW-1133">Transmembrane helix</keyword>
<feature type="transmembrane region" description="Helical" evidence="22">
    <location>
        <begin position="450"/>
        <end position="471"/>
    </location>
</feature>
<keyword evidence="7" id="KW-0963">Cytoplasm</keyword>
<evidence type="ECO:0000256" key="18">
    <source>
        <dbReference type="ARBA" id="ARBA00056712"/>
    </source>
</evidence>
<feature type="domain" description="Tyrosine specific protein phosphatases" evidence="24">
    <location>
        <begin position="985"/>
        <end position="1043"/>
    </location>
</feature>
<dbReference type="CDD" id="cd11652">
    <property type="entry name" value="SSH-N"/>
    <property type="match status" value="1"/>
</dbReference>
<feature type="domain" description="Major facilitator superfamily (MFS) profile" evidence="25">
    <location>
        <begin position="83"/>
        <end position="505"/>
    </location>
</feature>
<feature type="transmembrane region" description="Helical" evidence="22">
    <location>
        <begin position="373"/>
        <end position="391"/>
    </location>
</feature>
<feature type="compositionally biased region" description="Low complexity" evidence="21">
    <location>
        <begin position="606"/>
        <end position="622"/>
    </location>
</feature>
<dbReference type="InterPro" id="IPR014876">
    <property type="entry name" value="DEK_C"/>
</dbReference>
<evidence type="ECO:0000256" key="10">
    <source>
        <dbReference type="ARBA" id="ARBA00022801"/>
    </source>
</evidence>
<proteinExistence type="inferred from homology"/>
<dbReference type="GO" id="GO:0030496">
    <property type="term" value="C:midbody"/>
    <property type="evidence" value="ECO:0007669"/>
    <property type="project" value="UniProtKB-SubCell"/>
</dbReference>
<dbReference type="GO" id="GO:0022857">
    <property type="term" value="F:transmembrane transporter activity"/>
    <property type="evidence" value="ECO:0007669"/>
    <property type="project" value="InterPro"/>
</dbReference>
<feature type="region of interest" description="Disordered" evidence="21">
    <location>
        <begin position="604"/>
        <end position="633"/>
    </location>
</feature>
<dbReference type="FunFam" id="1.10.10.60:FF:000423">
    <property type="entry name" value="Slingshot protein phosphatase 1a"/>
    <property type="match status" value="1"/>
</dbReference>
<evidence type="ECO:0000256" key="5">
    <source>
        <dbReference type="ARBA" id="ARBA00009580"/>
    </source>
</evidence>
<evidence type="ECO:0000256" key="1">
    <source>
        <dbReference type="ARBA" id="ARBA00004141"/>
    </source>
</evidence>
<evidence type="ECO:0000256" key="8">
    <source>
        <dbReference type="ARBA" id="ARBA00022553"/>
    </source>
</evidence>
<dbReference type="PROSITE" id="PS50054">
    <property type="entry name" value="TYR_PHOSPHATASE_DUAL"/>
    <property type="match status" value="1"/>
</dbReference>
<name>A0A6G0I168_LARCR</name>
<dbReference type="GO" id="GO:0030837">
    <property type="term" value="P:negative regulation of actin filament polymerization"/>
    <property type="evidence" value="ECO:0007669"/>
    <property type="project" value="InterPro"/>
</dbReference>
<dbReference type="GO" id="GO:0032154">
    <property type="term" value="C:cleavage furrow"/>
    <property type="evidence" value="ECO:0007669"/>
    <property type="project" value="UniProtKB-SubCell"/>
</dbReference>
<comment type="subcellular location">
    <subcellularLocation>
        <location evidence="4">Cleavage furrow</location>
    </subcellularLocation>
    <subcellularLocation>
        <location evidence="3">Cytoplasm</location>
        <location evidence="3">Cytoskeleton</location>
    </subcellularLocation>
    <subcellularLocation>
        <location evidence="1">Membrane</location>
        <topology evidence="1">Multi-pass membrane protein</topology>
    </subcellularLocation>
    <subcellularLocation>
        <location evidence="2">Midbody</location>
    </subcellularLocation>
</comment>
<evidence type="ECO:0000256" key="17">
    <source>
        <dbReference type="ARBA" id="ARBA00048336"/>
    </source>
</evidence>
<dbReference type="Pfam" id="PF07690">
    <property type="entry name" value="MFS_1"/>
    <property type="match status" value="1"/>
</dbReference>
<keyword evidence="28" id="KW-1185">Reference proteome</keyword>
<dbReference type="InterPro" id="IPR016130">
    <property type="entry name" value="Tyr_Pase_AS"/>
</dbReference>
<evidence type="ECO:0000256" key="13">
    <source>
        <dbReference type="ARBA" id="ARBA00022990"/>
    </source>
</evidence>
<keyword evidence="15" id="KW-0009">Actin-binding</keyword>
<dbReference type="SUPFAM" id="SSF109715">
    <property type="entry name" value="DEK C-terminal domain"/>
    <property type="match status" value="1"/>
</dbReference>
<feature type="transmembrane region" description="Helical" evidence="22">
    <location>
        <begin position="148"/>
        <end position="166"/>
    </location>
</feature>
<dbReference type="Pfam" id="PF00782">
    <property type="entry name" value="DSPc"/>
    <property type="match status" value="1"/>
</dbReference>
<evidence type="ECO:0000256" key="12">
    <source>
        <dbReference type="ARBA" id="ARBA00022989"/>
    </source>
</evidence>
<dbReference type="AlphaFoldDB" id="A0A6G0I168"/>
<keyword evidence="16" id="KW-0206">Cytoskeleton</keyword>
<dbReference type="Pfam" id="PF00083">
    <property type="entry name" value="Sugar_tr"/>
    <property type="match status" value="1"/>
</dbReference>
<evidence type="ECO:0000256" key="21">
    <source>
        <dbReference type="SAM" id="MobiDB-lite"/>
    </source>
</evidence>
<dbReference type="SUPFAM" id="SSF52799">
    <property type="entry name" value="(Phosphotyrosine protein) phosphatases II"/>
    <property type="match status" value="1"/>
</dbReference>
<dbReference type="InterPro" id="IPR000387">
    <property type="entry name" value="Tyr_Pase_dom"/>
</dbReference>
<sequence length="1043" mass="116518">MIAYKRWRNPELRAETNFVVQNDENQGTDNEICTITSRPESRRRESASSSGFNNTGGDSEPEVTFTVDDALEAIGFGKFQWKISLLTGLSWIGDSMEMMLLSILGPQLHCEWKLPSFMVAIITSVVFAGMGIGSPVWGNIADKYGRKISLILCMVWTMYFGLLTAFTPVYGWLLFLRALVGFGIAGAPQSVTLYSEFLPVKARGICIMLIGMFWALGAMFEVLLALLIMPTLGWRWLVGLSTLPMALFICLCYWLPESPRFNVLSGNKEKALATLAQIAKDNGTAMPQGTLADHTQNGRGRFKDLFTPQYLRTTLLLWFIWFANAFSYYGIILLTTEFFQAGHTCVETQEAAVIEPRCGLECKYLTSADYKDLLWTTLAEFPGLLVILLAIDHIGRKKSMALCFFMFSLFILPLYACLDRLPLTILIFIARAFISGGYQVAFVYTPEKTGLGVGTCSAMARVGALITPFVAQVMLRTSVRLALSLYCGFCLLAGVASLFLPIETLGRVLQESNLDQDSGNRRGRTEQDRKGAPPPPGLWSQVLLDESLTRHFLPGDRDNLSGASSHILLFHLIPSLLFSSSSSSTSAALHQGCSPPTMALVTLQRSPTPSAASSASTTNSSAGEDFGSDDDRKNNQSLSESFFMVKGAALFLQQGGSAQGPKTPTHHKHAGDLPQHLQVMFKILRSEDRIKLAVRLESGWSDRVRYMVVIYTNGHQDTEENIVVGMDFTDKDSKECSIGMVLPLWSDTNIHLDGDGLKLILPSFLLLLFFTRGFSVNTAGRSHVFKPVSVQAMWSALQVLHKACEVSRRFNYFPGGIALTWMAFYESCITSEQSCVNEWNAMTDLETTRPDSPTMFVDRPTERERTECLIKAKLRNIMTFQDLENITSKEIRNELEQHMSCNLTEYKEFIDNEMLLILGQMDKATLIFDHVYLGSEWNASNLEELRDCGVGYILNVTREIDNFFPGMFSYHNVRVYDEEATDLLAHWNDTYNFIVKAKKNNSKCLVHCKMGVSRSASSVIAYAMKEYGWSLEKAYNFVKQNGV</sequence>
<accession>A0A6G0I168</accession>
<evidence type="ECO:0000256" key="11">
    <source>
        <dbReference type="ARBA" id="ARBA00022912"/>
    </source>
</evidence>
<dbReference type="PROSITE" id="PS50850">
    <property type="entry name" value="MFS"/>
    <property type="match status" value="1"/>
</dbReference>
<evidence type="ECO:0000259" key="24">
    <source>
        <dbReference type="PROSITE" id="PS50056"/>
    </source>
</evidence>
<dbReference type="PROSITE" id="PS51998">
    <property type="entry name" value="DEK_C"/>
    <property type="match status" value="1"/>
</dbReference>
<evidence type="ECO:0000256" key="4">
    <source>
        <dbReference type="ARBA" id="ARBA00004626"/>
    </source>
</evidence>
<evidence type="ECO:0000259" key="26">
    <source>
        <dbReference type="PROSITE" id="PS51998"/>
    </source>
</evidence>
<feature type="transmembrane region" description="Helical" evidence="22">
    <location>
        <begin position="483"/>
        <end position="502"/>
    </location>
</feature>
<evidence type="ECO:0000313" key="28">
    <source>
        <dbReference type="Proteomes" id="UP000424527"/>
    </source>
</evidence>
<evidence type="ECO:0000256" key="16">
    <source>
        <dbReference type="ARBA" id="ARBA00023212"/>
    </source>
</evidence>
<evidence type="ECO:0000256" key="14">
    <source>
        <dbReference type="ARBA" id="ARBA00023136"/>
    </source>
</evidence>
<evidence type="ECO:0000256" key="19">
    <source>
        <dbReference type="ARBA" id="ARBA00067363"/>
    </source>
</evidence>
<dbReference type="InterPro" id="IPR020846">
    <property type="entry name" value="MFS_dom"/>
</dbReference>
<dbReference type="PROSITE" id="PS00383">
    <property type="entry name" value="TYR_PHOSPHATASE_1"/>
    <property type="match status" value="1"/>
</dbReference>
<evidence type="ECO:0000313" key="27">
    <source>
        <dbReference type="EMBL" id="KAE8285087.1"/>
    </source>
</evidence>
<evidence type="ECO:0000259" key="25">
    <source>
        <dbReference type="PROSITE" id="PS50850"/>
    </source>
</evidence>
<feature type="domain" description="DEK-C" evidence="26">
    <location>
        <begin position="864"/>
        <end position="919"/>
    </location>
</feature>
<dbReference type="GO" id="GO:0004722">
    <property type="term" value="F:protein serine/threonine phosphatase activity"/>
    <property type="evidence" value="ECO:0007669"/>
    <property type="project" value="UniProtKB-EC"/>
</dbReference>
<feature type="region of interest" description="Disordered" evidence="21">
    <location>
        <begin position="514"/>
        <end position="538"/>
    </location>
</feature>
<feature type="transmembrane region" description="Helical" evidence="22">
    <location>
        <begin position="117"/>
        <end position="136"/>
    </location>
</feature>
<dbReference type="InterPro" id="IPR043587">
    <property type="entry name" value="Phosphatase_SSH-like"/>
</dbReference>
<feature type="compositionally biased region" description="Basic and acidic residues" evidence="21">
    <location>
        <begin position="518"/>
        <end position="531"/>
    </location>
</feature>
<evidence type="ECO:0000256" key="22">
    <source>
        <dbReference type="SAM" id="Phobius"/>
    </source>
</evidence>
<evidence type="ECO:0000256" key="9">
    <source>
        <dbReference type="ARBA" id="ARBA00022692"/>
    </source>
</evidence>
<dbReference type="GO" id="GO:0003779">
    <property type="term" value="F:actin binding"/>
    <property type="evidence" value="ECO:0007669"/>
    <property type="project" value="UniProtKB-KW"/>
</dbReference>
<keyword evidence="14 22" id="KW-0472">Membrane</keyword>
<comment type="catalytic activity">
    <reaction evidence="17">
        <text>O-phospho-L-threonyl-[protein] + H2O = L-threonyl-[protein] + phosphate</text>
        <dbReference type="Rhea" id="RHEA:47004"/>
        <dbReference type="Rhea" id="RHEA-COMP:11060"/>
        <dbReference type="Rhea" id="RHEA-COMP:11605"/>
        <dbReference type="ChEBI" id="CHEBI:15377"/>
        <dbReference type="ChEBI" id="CHEBI:30013"/>
        <dbReference type="ChEBI" id="CHEBI:43474"/>
        <dbReference type="ChEBI" id="CHEBI:61977"/>
        <dbReference type="EC" id="3.1.3.16"/>
    </reaction>
</comment>
<feature type="transmembrane region" description="Helical" evidence="22">
    <location>
        <begin position="206"/>
        <end position="228"/>
    </location>
</feature>
<dbReference type="PANTHER" id="PTHR45864">
    <property type="entry name" value="SLINGSHOT PROTEIN PHOSPHATASE HOMOLOG"/>
    <property type="match status" value="1"/>
</dbReference>
<dbReference type="Gene3D" id="3.90.190.10">
    <property type="entry name" value="Protein tyrosine phosphatase superfamily"/>
    <property type="match status" value="1"/>
</dbReference>
<keyword evidence="13" id="KW-0007">Acetylation</keyword>
<dbReference type="InterPro" id="IPR005828">
    <property type="entry name" value="MFS_sugar_transport-like"/>
</dbReference>
<evidence type="ECO:0000256" key="3">
    <source>
        <dbReference type="ARBA" id="ARBA00004245"/>
    </source>
</evidence>
<feature type="transmembrane region" description="Helical" evidence="22">
    <location>
        <begin position="403"/>
        <end position="430"/>
    </location>
</feature>
<keyword evidence="8" id="KW-0597">Phosphoprotein</keyword>
<dbReference type="Pfam" id="PF23040">
    <property type="entry name" value="PH_SSH1-like_1st"/>
    <property type="match status" value="1"/>
</dbReference>
<dbReference type="Gene3D" id="1.20.1250.20">
    <property type="entry name" value="MFS general substrate transporter like domains"/>
    <property type="match status" value="1"/>
</dbReference>
<evidence type="ECO:0000259" key="23">
    <source>
        <dbReference type="PROSITE" id="PS50054"/>
    </source>
</evidence>
<feature type="transmembrane region" description="Helical" evidence="22">
    <location>
        <begin position="315"/>
        <end position="334"/>
    </location>
</feature>
<comment type="caution">
    <text evidence="27">The sequence shown here is derived from an EMBL/GenBank/DDBJ whole genome shotgun (WGS) entry which is preliminary data.</text>
</comment>
<dbReference type="SUPFAM" id="SSF103473">
    <property type="entry name" value="MFS general substrate transporter"/>
    <property type="match status" value="1"/>
</dbReference>
<reference evidence="27 28" key="1">
    <citation type="submission" date="2019-07" db="EMBL/GenBank/DDBJ databases">
        <title>Chromosome genome assembly for large yellow croaker.</title>
        <authorList>
            <person name="Xiao S."/>
        </authorList>
    </citation>
    <scope>NUCLEOTIDE SEQUENCE [LARGE SCALE GENOMIC DNA]</scope>
    <source>
        <strain evidence="27">JMULYC20181020</strain>
        <tissue evidence="27">Muscle</tissue>
    </source>
</reference>
<dbReference type="Gene3D" id="1.10.10.60">
    <property type="entry name" value="Homeodomain-like"/>
    <property type="match status" value="1"/>
</dbReference>
<dbReference type="InterPro" id="IPR011701">
    <property type="entry name" value="MFS"/>
</dbReference>
<dbReference type="EMBL" id="REGW02000016">
    <property type="protein sequence ID" value="KAE8285087.1"/>
    <property type="molecule type" value="Genomic_DNA"/>
</dbReference>
<dbReference type="PANTHER" id="PTHR45864:SF7">
    <property type="entry name" value="PROTEIN-SERINE_THREONINE PHOSPHATASE"/>
    <property type="match status" value="1"/>
</dbReference>
<dbReference type="InterPro" id="IPR036259">
    <property type="entry name" value="MFS_trans_sf"/>
</dbReference>
<dbReference type="FunFam" id="3.90.190.10:FF:000004">
    <property type="entry name" value="Protein phosphatase Slingshot homolog 2"/>
    <property type="match status" value="1"/>
</dbReference>
<dbReference type="InterPro" id="IPR000340">
    <property type="entry name" value="Dual-sp_phosphatase_cat-dom"/>
</dbReference>
<evidence type="ECO:0000256" key="6">
    <source>
        <dbReference type="ARBA" id="ARBA00013081"/>
    </source>
</evidence>
<feature type="transmembrane region" description="Helical" evidence="22">
    <location>
        <begin position="234"/>
        <end position="255"/>
    </location>
</feature>
<comment type="function">
    <text evidence="18">Protein phosphatase which regulates actin filament dynamics. Dephosphorylates and activates the actin binding/depolymerizing factor cofilin, which subsequently binds to actin filaments and stimulates their disassembly. Inhibitory phosphorylation of cofilin is mediated by LIMK1, which may also be dephosphorylated and inactivated by this protein.</text>
</comment>
<dbReference type="Pfam" id="PF08766">
    <property type="entry name" value="DEK_C"/>
    <property type="match status" value="1"/>
</dbReference>
<dbReference type="InterPro" id="IPR020422">
    <property type="entry name" value="TYR_PHOSPHATASE_DUAL_dom"/>
</dbReference>
<evidence type="ECO:0000256" key="15">
    <source>
        <dbReference type="ARBA" id="ARBA00023203"/>
    </source>
</evidence>
<keyword evidence="11" id="KW-0904">Protein phosphatase</keyword>
<evidence type="ECO:0000256" key="7">
    <source>
        <dbReference type="ARBA" id="ARBA00022490"/>
    </source>
</evidence>
<dbReference type="InterPro" id="IPR029021">
    <property type="entry name" value="Prot-tyrosine_phosphatase-like"/>
</dbReference>
<comment type="similarity">
    <text evidence="5">Belongs to the protein-tyrosine phosphatase family.</text>
</comment>
<feature type="transmembrane region" description="Helical" evidence="22">
    <location>
        <begin position="172"/>
        <end position="194"/>
    </location>
</feature>
<gene>
    <name evidence="27" type="ORF">D5F01_LYC16534</name>
</gene>
<dbReference type="EC" id="3.1.3.16" evidence="6"/>
<dbReference type="GO" id="GO:0005856">
    <property type="term" value="C:cytoskeleton"/>
    <property type="evidence" value="ECO:0007669"/>
    <property type="project" value="UniProtKB-SubCell"/>
</dbReference>
<dbReference type="InterPro" id="IPR043588">
    <property type="entry name" value="SSH-N"/>
</dbReference>
<keyword evidence="10" id="KW-0378">Hydrolase</keyword>
<dbReference type="PROSITE" id="PS50056">
    <property type="entry name" value="TYR_PHOSPHATASE_2"/>
    <property type="match status" value="1"/>
</dbReference>
<feature type="domain" description="Tyrosine-protein phosphatase" evidence="23">
    <location>
        <begin position="923"/>
        <end position="1043"/>
    </location>
</feature>
<evidence type="ECO:0000256" key="20">
    <source>
        <dbReference type="ARBA" id="ARBA00076772"/>
    </source>
</evidence>
<protein>
    <recommendedName>
        <fullName evidence="19">Protein phosphatase Slingshot homolog 1</fullName>
        <ecNumber evidence="6">3.1.3.16</ecNumber>
    </recommendedName>
    <alternativeName>
        <fullName evidence="20">SSH-like protein 1</fullName>
    </alternativeName>
</protein>
<feature type="transmembrane region" description="Helical" evidence="22">
    <location>
        <begin position="83"/>
        <end position="105"/>
    </location>
</feature>
<feature type="region of interest" description="Disordered" evidence="21">
    <location>
        <begin position="36"/>
        <end position="61"/>
    </location>
</feature>
<dbReference type="SMART" id="SM00195">
    <property type="entry name" value="DSPc"/>
    <property type="match status" value="1"/>
</dbReference>